<dbReference type="InterPro" id="IPR006680">
    <property type="entry name" value="Amidohydro-rel"/>
</dbReference>
<proteinExistence type="inferred from homology"/>
<dbReference type="EMBL" id="QNRK01000021">
    <property type="protein sequence ID" value="RBP09701.1"/>
    <property type="molecule type" value="Genomic_DNA"/>
</dbReference>
<dbReference type="PANTHER" id="PTHR43794:SF11">
    <property type="entry name" value="AMIDOHYDROLASE-RELATED DOMAIN-CONTAINING PROTEIN"/>
    <property type="match status" value="1"/>
</dbReference>
<comment type="caution">
    <text evidence="4">The sequence shown here is derived from an EMBL/GenBank/DDBJ whole genome shotgun (WGS) entry which is preliminary data.</text>
</comment>
<keyword evidence="5" id="KW-1185">Reference proteome</keyword>
<dbReference type="GO" id="GO:0016810">
    <property type="term" value="F:hydrolase activity, acting on carbon-nitrogen (but not peptide) bonds"/>
    <property type="evidence" value="ECO:0007669"/>
    <property type="project" value="InterPro"/>
</dbReference>
<comment type="similarity">
    <text evidence="1">Belongs to the metallo-dependent hydrolases superfamily. ATZ/TRZ family.</text>
</comment>
<dbReference type="Pfam" id="PF01979">
    <property type="entry name" value="Amidohydro_1"/>
    <property type="match status" value="1"/>
</dbReference>
<dbReference type="SUPFAM" id="SSF51338">
    <property type="entry name" value="Composite domain of metallo-dependent hydrolases"/>
    <property type="match status" value="1"/>
</dbReference>
<dbReference type="InterPro" id="IPR050287">
    <property type="entry name" value="MTA/SAH_deaminase"/>
</dbReference>
<dbReference type="NCBIfam" id="NF006055">
    <property type="entry name" value="PRK08203.1"/>
    <property type="match status" value="1"/>
</dbReference>
<dbReference type="SUPFAM" id="SSF51556">
    <property type="entry name" value="Metallo-dependent hydrolases"/>
    <property type="match status" value="1"/>
</dbReference>
<dbReference type="Proteomes" id="UP000253529">
    <property type="component" value="Unassembled WGS sequence"/>
</dbReference>
<protein>
    <submittedName>
        <fullName evidence="4">8-oxoguanine deaminase</fullName>
    </submittedName>
</protein>
<evidence type="ECO:0000256" key="2">
    <source>
        <dbReference type="ARBA" id="ARBA00022801"/>
    </source>
</evidence>
<evidence type="ECO:0000256" key="1">
    <source>
        <dbReference type="ARBA" id="ARBA00006745"/>
    </source>
</evidence>
<evidence type="ECO:0000259" key="3">
    <source>
        <dbReference type="Pfam" id="PF01979"/>
    </source>
</evidence>
<dbReference type="PANTHER" id="PTHR43794">
    <property type="entry name" value="AMINOHYDROLASE SSNA-RELATED"/>
    <property type="match status" value="1"/>
</dbReference>
<gene>
    <name evidence="4" type="ORF">DFR50_12146</name>
</gene>
<reference evidence="4 5" key="1">
    <citation type="submission" date="2018-06" db="EMBL/GenBank/DDBJ databases">
        <title>Genomic Encyclopedia of Type Strains, Phase IV (KMG-IV): sequencing the most valuable type-strain genomes for metagenomic binning, comparative biology and taxonomic classification.</title>
        <authorList>
            <person name="Goeker M."/>
        </authorList>
    </citation>
    <scope>NUCLEOTIDE SEQUENCE [LARGE SCALE GENOMIC DNA]</scope>
    <source>
        <strain evidence="4 5">DSM 24875</strain>
    </source>
</reference>
<organism evidence="4 5">
    <name type="scientific">Roseiarcus fermentans</name>
    <dbReference type="NCBI Taxonomy" id="1473586"/>
    <lineage>
        <taxon>Bacteria</taxon>
        <taxon>Pseudomonadati</taxon>
        <taxon>Pseudomonadota</taxon>
        <taxon>Alphaproteobacteria</taxon>
        <taxon>Hyphomicrobiales</taxon>
        <taxon>Roseiarcaceae</taxon>
        <taxon>Roseiarcus</taxon>
    </lineage>
</organism>
<dbReference type="InterPro" id="IPR032466">
    <property type="entry name" value="Metal_Hydrolase"/>
</dbReference>
<evidence type="ECO:0000313" key="5">
    <source>
        <dbReference type="Proteomes" id="UP000253529"/>
    </source>
</evidence>
<dbReference type="OrthoDB" id="9796020at2"/>
<name>A0A366F4Y1_9HYPH</name>
<evidence type="ECO:0000313" key="4">
    <source>
        <dbReference type="EMBL" id="RBP09701.1"/>
    </source>
</evidence>
<dbReference type="Gene3D" id="3.20.20.140">
    <property type="entry name" value="Metal-dependent hydrolases"/>
    <property type="match status" value="1"/>
</dbReference>
<dbReference type="CDD" id="cd01298">
    <property type="entry name" value="ATZ_TRZ_like"/>
    <property type="match status" value="1"/>
</dbReference>
<keyword evidence="2" id="KW-0378">Hydrolase</keyword>
<accession>A0A366F4Y1</accession>
<dbReference type="AlphaFoldDB" id="A0A366F4Y1"/>
<sequence>MRIWIKDPLAILAPGAERGLVVDGAQIVECVPRGRSPTIAVGSTFDASRHVVLPGLVNTHHHLYQTLTRAHPAGEGKDLIPWLVAMERVWDRTTPEALSVAVRLGLVELLLSGCTTTADHHNLFPPGLEGAIDIEVEEATAVGLRMTVTRGSMGISEKDGGLQPDSIVQSSDTILEDSDRVLRRYHDPSPGSLLRVALAPCSPLAVPQRVLTESARLVEAYDARLHCHLCQSPDEDAYALATFGKRSVDLLEDAGWLGPRTWVAHGIHFNADEIARLGRAGVGVGHLPAADMAFGVGICPTRELEAAGAPVGLGVDGSASNDSSNMMEAVRHALMLQRLRYGHAAVSPYDALRWATEGGARCLGRDDIGRIAPGLQADLALYRVDEPRFSGAHDFVAALVLCGATHADRVMVAGRWRVIDGRPEGLDLAALVAQHKAAAKAFG</sequence>
<dbReference type="Gene3D" id="2.30.40.10">
    <property type="entry name" value="Urease, subunit C, domain 1"/>
    <property type="match status" value="1"/>
</dbReference>
<feature type="domain" description="Amidohydrolase-related" evidence="3">
    <location>
        <begin position="51"/>
        <end position="384"/>
    </location>
</feature>
<dbReference type="InterPro" id="IPR011059">
    <property type="entry name" value="Metal-dep_hydrolase_composite"/>
</dbReference>
<dbReference type="RefSeq" id="WP_113890714.1">
    <property type="nucleotide sequence ID" value="NZ_QNRK01000021.1"/>
</dbReference>